<keyword evidence="8 11" id="KW-1133">Transmembrane helix</keyword>
<dbReference type="HAMAP" id="MF_01522">
    <property type="entry name" value="Kup"/>
    <property type="match status" value="1"/>
</dbReference>
<evidence type="ECO:0000256" key="1">
    <source>
        <dbReference type="ARBA" id="ARBA00004141"/>
    </source>
</evidence>
<evidence type="ECO:0000256" key="2">
    <source>
        <dbReference type="ARBA" id="ARBA00022448"/>
    </source>
</evidence>
<feature type="transmembrane region" description="Helical" evidence="11">
    <location>
        <begin position="334"/>
        <end position="354"/>
    </location>
</feature>
<keyword evidence="9 11" id="KW-0406">Ion transport</keyword>
<dbReference type="Pfam" id="PF22776">
    <property type="entry name" value="K_trans_C"/>
    <property type="match status" value="1"/>
</dbReference>
<feature type="transmembrane region" description="Helical" evidence="11">
    <location>
        <begin position="165"/>
        <end position="186"/>
    </location>
</feature>
<evidence type="ECO:0000256" key="10">
    <source>
        <dbReference type="ARBA" id="ARBA00023136"/>
    </source>
</evidence>
<evidence type="ECO:0000256" key="6">
    <source>
        <dbReference type="ARBA" id="ARBA00022847"/>
    </source>
</evidence>
<keyword evidence="6 11" id="KW-0769">Symport</keyword>
<dbReference type="InterPro" id="IPR003855">
    <property type="entry name" value="K+_transporter"/>
</dbReference>
<feature type="domain" description="K+ potassium transporter C-terminal" evidence="13">
    <location>
        <begin position="473"/>
        <end position="629"/>
    </location>
</feature>
<evidence type="ECO:0000256" key="11">
    <source>
        <dbReference type="HAMAP-Rule" id="MF_01522"/>
    </source>
</evidence>
<dbReference type="Pfam" id="PF02705">
    <property type="entry name" value="K_trans"/>
    <property type="match status" value="1"/>
</dbReference>
<comment type="function">
    <text evidence="11">Transport of potassium into the cell. Likely operates as a K(+):H(+) symporter.</text>
</comment>
<evidence type="ECO:0000256" key="9">
    <source>
        <dbReference type="ARBA" id="ARBA00023065"/>
    </source>
</evidence>
<accession>A0A7W5ZN50</accession>
<dbReference type="AlphaFoldDB" id="A0A7W5ZN50"/>
<comment type="caution">
    <text evidence="14">The sequence shown here is derived from an EMBL/GenBank/DDBJ whole genome shotgun (WGS) entry which is preliminary data.</text>
</comment>
<feature type="transmembrane region" description="Helical" evidence="11">
    <location>
        <begin position="241"/>
        <end position="263"/>
    </location>
</feature>
<evidence type="ECO:0000259" key="13">
    <source>
        <dbReference type="Pfam" id="PF22776"/>
    </source>
</evidence>
<dbReference type="GO" id="GO:0005886">
    <property type="term" value="C:plasma membrane"/>
    <property type="evidence" value="ECO:0007669"/>
    <property type="project" value="UniProtKB-SubCell"/>
</dbReference>
<dbReference type="EMBL" id="JACIBY010000005">
    <property type="protein sequence ID" value="MBB3838707.1"/>
    <property type="molecule type" value="Genomic_DNA"/>
</dbReference>
<dbReference type="RefSeq" id="WP_183974390.1">
    <property type="nucleotide sequence ID" value="NZ_JACIBY010000005.1"/>
</dbReference>
<dbReference type="PANTHER" id="PTHR30540">
    <property type="entry name" value="OSMOTIC STRESS POTASSIUM TRANSPORTER"/>
    <property type="match status" value="1"/>
</dbReference>
<evidence type="ECO:0000259" key="12">
    <source>
        <dbReference type="Pfam" id="PF02705"/>
    </source>
</evidence>
<keyword evidence="4 11" id="KW-0633">Potassium transport</keyword>
<proteinExistence type="inferred from homology"/>
<dbReference type="InterPro" id="IPR023051">
    <property type="entry name" value="Kup"/>
</dbReference>
<dbReference type="GO" id="GO:0015293">
    <property type="term" value="F:symporter activity"/>
    <property type="evidence" value="ECO:0007669"/>
    <property type="project" value="UniProtKB-UniRule"/>
</dbReference>
<dbReference type="InterPro" id="IPR053951">
    <property type="entry name" value="K_trans_N"/>
</dbReference>
<gene>
    <name evidence="11" type="primary">kup</name>
    <name evidence="14" type="ORF">FHS57_002713</name>
</gene>
<feature type="transmembrane region" description="Helical" evidence="11">
    <location>
        <begin position="283"/>
        <end position="314"/>
    </location>
</feature>
<evidence type="ECO:0000256" key="4">
    <source>
        <dbReference type="ARBA" id="ARBA00022538"/>
    </source>
</evidence>
<keyword evidence="10 11" id="KW-0472">Membrane</keyword>
<dbReference type="InterPro" id="IPR053952">
    <property type="entry name" value="K_trans_C"/>
</dbReference>
<organism evidence="14 15">
    <name type="scientific">Runella defluvii</name>
    <dbReference type="NCBI Taxonomy" id="370973"/>
    <lineage>
        <taxon>Bacteria</taxon>
        <taxon>Pseudomonadati</taxon>
        <taxon>Bacteroidota</taxon>
        <taxon>Cytophagia</taxon>
        <taxon>Cytophagales</taxon>
        <taxon>Spirosomataceae</taxon>
        <taxon>Runella</taxon>
    </lineage>
</organism>
<protein>
    <recommendedName>
        <fullName evidence="11">Probable potassium transport system protein Kup</fullName>
    </recommendedName>
</protein>
<keyword evidence="3 11" id="KW-1003">Cell membrane</keyword>
<name>A0A7W5ZN50_9BACT</name>
<keyword evidence="15" id="KW-1185">Reference proteome</keyword>
<feature type="transmembrane region" description="Helical" evidence="11">
    <location>
        <begin position="391"/>
        <end position="413"/>
    </location>
</feature>
<sequence length="651" mass="73692">MESNNGHHHHLDKASAAGLLIAFGIIYGDIGTSPLYVMDSIFKEDPIISPQTVLGALSCVFWTLTLQTTVKYVVLILRADNRGEGGIFALYALVRRHAKWLTVPAIIGGAALLADGIITPPISVSSAIEGLRIIYPNIQTIPIVIGIITALFLVQVFGSNKVGGAFGPIMFIWFSMLGTFGIIWIAKDWTILRAINPYYAYQLLFEKPEGFWLLGAVFLCTTGAEALYSDLGHCGRANIRVSWVFVKLCLILQYFGQGSWLLAHAGESLDGRRPIYELMPDWFLLPGIAIATSAAIIASQALISGSFTLVSEAIRLNFWPKVRLRYPSLQKGQLYVPSVNLLLWLGCVGVVLYFKESSAMEAAYGLAITLTMLMTTILMSYYLYAKKFQMWGVVAFMAIYIAIEGSFLIANLVKFMHGGWVSLVIGAMIAGLMFVWYRAFYIKLRLTEYVKLNDYVDSLKELSRDISIPKYATHLIFMSNASRMSEIESKVIYSIFQKRPKRADIYWFVHVDTTDDPYTMEYKVNVIEPDDVIRVNFRLGFRIEQRVNLYFKKVIEEMVKNKEVDITSRYESLNRHNVIGDFRFVVLEKFLSFENELPLFEQAIMKAYFFIKGFTTSEDKWFGLDSSAVKIEKVPLIIRPAENIKLKRIYS</sequence>
<evidence type="ECO:0000256" key="5">
    <source>
        <dbReference type="ARBA" id="ARBA00022692"/>
    </source>
</evidence>
<feature type="transmembrane region" description="Helical" evidence="11">
    <location>
        <begin position="366"/>
        <end position="384"/>
    </location>
</feature>
<feature type="transmembrane region" description="Helical" evidence="11">
    <location>
        <begin position="53"/>
        <end position="77"/>
    </location>
</feature>
<feature type="transmembrane region" description="Helical" evidence="11">
    <location>
        <begin position="419"/>
        <end position="437"/>
    </location>
</feature>
<comment type="catalytic activity">
    <reaction evidence="11">
        <text>K(+)(in) + H(+)(in) = K(+)(out) + H(+)(out)</text>
        <dbReference type="Rhea" id="RHEA:28490"/>
        <dbReference type="ChEBI" id="CHEBI:15378"/>
        <dbReference type="ChEBI" id="CHEBI:29103"/>
    </reaction>
</comment>
<feature type="transmembrane region" description="Helical" evidence="11">
    <location>
        <begin position="98"/>
        <end position="118"/>
    </location>
</feature>
<keyword evidence="2 11" id="KW-0813">Transport</keyword>
<comment type="subcellular location">
    <subcellularLocation>
        <location evidence="11">Cell membrane</location>
        <topology evidence="11">Multi-pass membrane protein</topology>
    </subcellularLocation>
    <subcellularLocation>
        <location evidence="1">Membrane</location>
        <topology evidence="1">Multi-pass membrane protein</topology>
    </subcellularLocation>
</comment>
<dbReference type="GO" id="GO:0015079">
    <property type="term" value="F:potassium ion transmembrane transporter activity"/>
    <property type="evidence" value="ECO:0007669"/>
    <property type="project" value="UniProtKB-UniRule"/>
</dbReference>
<dbReference type="PANTHER" id="PTHR30540:SF83">
    <property type="entry name" value="K+ POTASSIUM TRANSPORTER"/>
    <property type="match status" value="1"/>
</dbReference>
<evidence type="ECO:0000313" key="14">
    <source>
        <dbReference type="EMBL" id="MBB3838707.1"/>
    </source>
</evidence>
<evidence type="ECO:0000313" key="15">
    <source>
        <dbReference type="Proteomes" id="UP000541352"/>
    </source>
</evidence>
<feature type="transmembrane region" description="Helical" evidence="11">
    <location>
        <begin position="16"/>
        <end position="38"/>
    </location>
</feature>
<evidence type="ECO:0000256" key="8">
    <source>
        <dbReference type="ARBA" id="ARBA00022989"/>
    </source>
</evidence>
<feature type="transmembrane region" description="Helical" evidence="11">
    <location>
        <begin position="138"/>
        <end position="158"/>
    </location>
</feature>
<comment type="similarity">
    <text evidence="11">Belongs to the HAK/KUP transporter (TC 2.A.72) family.</text>
</comment>
<evidence type="ECO:0000256" key="3">
    <source>
        <dbReference type="ARBA" id="ARBA00022475"/>
    </source>
</evidence>
<feature type="domain" description="K+ potassium transporter integral membrane" evidence="12">
    <location>
        <begin position="20"/>
        <end position="450"/>
    </location>
</feature>
<keyword evidence="7 11" id="KW-0630">Potassium</keyword>
<evidence type="ECO:0000256" key="7">
    <source>
        <dbReference type="ARBA" id="ARBA00022958"/>
    </source>
</evidence>
<reference evidence="14 15" key="1">
    <citation type="submission" date="2020-08" db="EMBL/GenBank/DDBJ databases">
        <title>Genomic Encyclopedia of Type Strains, Phase IV (KMG-IV): sequencing the most valuable type-strain genomes for metagenomic binning, comparative biology and taxonomic classification.</title>
        <authorList>
            <person name="Goeker M."/>
        </authorList>
    </citation>
    <scope>NUCLEOTIDE SEQUENCE [LARGE SCALE GENOMIC DNA]</scope>
    <source>
        <strain evidence="14 15">DSM 17976</strain>
    </source>
</reference>
<keyword evidence="5 11" id="KW-0812">Transmembrane</keyword>
<feature type="transmembrane region" description="Helical" evidence="11">
    <location>
        <begin position="211"/>
        <end position="229"/>
    </location>
</feature>
<dbReference type="Proteomes" id="UP000541352">
    <property type="component" value="Unassembled WGS sequence"/>
</dbReference>